<dbReference type="Pfam" id="PF13414">
    <property type="entry name" value="TPR_11"/>
    <property type="match status" value="1"/>
</dbReference>
<dbReference type="Gene3D" id="3.90.550.10">
    <property type="entry name" value="Spore Coat Polysaccharide Biosynthesis Protein SpsA, Chain A"/>
    <property type="match status" value="1"/>
</dbReference>
<dbReference type="InterPro" id="IPR001173">
    <property type="entry name" value="Glyco_trans_2-like"/>
</dbReference>
<dbReference type="EMBL" id="JADEXQ010000014">
    <property type="protein sequence ID" value="MBE9029350.1"/>
    <property type="molecule type" value="Genomic_DNA"/>
</dbReference>
<dbReference type="PROSITE" id="PS50005">
    <property type="entry name" value="TPR"/>
    <property type="match status" value="2"/>
</dbReference>
<dbReference type="CDD" id="cd02511">
    <property type="entry name" value="Beta4Glucosyltransferase"/>
    <property type="match status" value="1"/>
</dbReference>
<dbReference type="PANTHER" id="PTHR43630:SF2">
    <property type="entry name" value="GLYCOSYLTRANSFERASE"/>
    <property type="match status" value="1"/>
</dbReference>
<accession>A0A928VMQ9</accession>
<dbReference type="Pfam" id="PF00535">
    <property type="entry name" value="Glycos_transf_2"/>
    <property type="match status" value="1"/>
</dbReference>
<keyword evidence="1" id="KW-0802">TPR repeat</keyword>
<proteinExistence type="predicted"/>
<feature type="domain" description="Glycosyltransferase 2-like" evidence="2">
    <location>
        <begin position="4"/>
        <end position="158"/>
    </location>
</feature>
<dbReference type="SUPFAM" id="SSF53448">
    <property type="entry name" value="Nucleotide-diphospho-sugar transferases"/>
    <property type="match status" value="1"/>
</dbReference>
<dbReference type="Proteomes" id="UP000625316">
    <property type="component" value="Unassembled WGS sequence"/>
</dbReference>
<evidence type="ECO:0000313" key="4">
    <source>
        <dbReference type="Proteomes" id="UP000625316"/>
    </source>
</evidence>
<gene>
    <name evidence="3" type="ORF">IQ266_06185</name>
</gene>
<dbReference type="InterPro" id="IPR011990">
    <property type="entry name" value="TPR-like_helical_dom_sf"/>
</dbReference>
<comment type="caution">
    <text evidence="3">The sequence shown here is derived from an EMBL/GenBank/DDBJ whole genome shotgun (WGS) entry which is preliminary data.</text>
</comment>
<evidence type="ECO:0000313" key="3">
    <source>
        <dbReference type="EMBL" id="MBE9029350.1"/>
    </source>
</evidence>
<reference evidence="3" key="1">
    <citation type="submission" date="2020-10" db="EMBL/GenBank/DDBJ databases">
        <authorList>
            <person name="Castelo-Branco R."/>
            <person name="Eusebio N."/>
            <person name="Adriana R."/>
            <person name="Vieira A."/>
            <person name="Brugerolle De Fraissinette N."/>
            <person name="Rezende De Castro R."/>
            <person name="Schneider M.P."/>
            <person name="Vasconcelos V."/>
            <person name="Leao P.N."/>
        </authorList>
    </citation>
    <scope>NUCLEOTIDE SEQUENCE</scope>
    <source>
        <strain evidence="3">LEGE 11480</strain>
    </source>
</reference>
<dbReference type="Pfam" id="PF13176">
    <property type="entry name" value="TPR_7"/>
    <property type="match status" value="1"/>
</dbReference>
<dbReference type="Gene3D" id="1.25.40.10">
    <property type="entry name" value="Tetratricopeptide repeat domain"/>
    <property type="match status" value="2"/>
</dbReference>
<dbReference type="PANTHER" id="PTHR43630">
    <property type="entry name" value="POLY-BETA-1,6-N-ACETYL-D-GLUCOSAMINE SYNTHASE"/>
    <property type="match status" value="1"/>
</dbReference>
<organism evidence="3 4">
    <name type="scientific">Romeriopsis navalis LEGE 11480</name>
    <dbReference type="NCBI Taxonomy" id="2777977"/>
    <lineage>
        <taxon>Bacteria</taxon>
        <taxon>Bacillati</taxon>
        <taxon>Cyanobacteriota</taxon>
        <taxon>Cyanophyceae</taxon>
        <taxon>Leptolyngbyales</taxon>
        <taxon>Leptolyngbyaceae</taxon>
        <taxon>Romeriopsis</taxon>
        <taxon>Romeriopsis navalis</taxon>
    </lineage>
</organism>
<dbReference type="PROSITE" id="PS50293">
    <property type="entry name" value="TPR_REGION"/>
    <property type="match status" value="1"/>
</dbReference>
<dbReference type="InterPro" id="IPR019734">
    <property type="entry name" value="TPR_rpt"/>
</dbReference>
<protein>
    <submittedName>
        <fullName evidence="3">Tetratricopeptide repeat protein</fullName>
    </submittedName>
</protein>
<evidence type="ECO:0000256" key="1">
    <source>
        <dbReference type="PROSITE-ProRule" id="PRU00339"/>
    </source>
</evidence>
<dbReference type="SUPFAM" id="SSF48452">
    <property type="entry name" value="TPR-like"/>
    <property type="match status" value="1"/>
</dbReference>
<feature type="repeat" description="TPR" evidence="1">
    <location>
        <begin position="310"/>
        <end position="343"/>
    </location>
</feature>
<dbReference type="Pfam" id="PF14559">
    <property type="entry name" value="TPR_19"/>
    <property type="match status" value="1"/>
</dbReference>
<dbReference type="InterPro" id="IPR029044">
    <property type="entry name" value="Nucleotide-diphossugar_trans"/>
</dbReference>
<dbReference type="AlphaFoldDB" id="A0A928VMQ9"/>
<feature type="repeat" description="TPR" evidence="1">
    <location>
        <begin position="344"/>
        <end position="377"/>
    </location>
</feature>
<name>A0A928VMQ9_9CYAN</name>
<evidence type="ECO:0000259" key="2">
    <source>
        <dbReference type="Pfam" id="PF00535"/>
    </source>
</evidence>
<dbReference type="SMART" id="SM00028">
    <property type="entry name" value="TPR"/>
    <property type="match status" value="5"/>
</dbReference>
<sequence>MKLSLCMIVKDEAENLPKCLESVRNVVDEIIVLDTGSSDDTIAVAELFGAHVHQMPWPHDFSIARNQALQHTTGDWVLVLDADEVLQPEIIPSLQGAIQHEQILVINLIRHEVGAAQSPYSLVSRLFRRHPAIQFSRPYHAMIDDSVEALVKAEPHWQIAQLEGIAIAHTGYQADVIQQQDKFTKARSMMESFLAQHPDDPYVCSKLGALYIQMGDRDTGIQLLQRGLNVKNNDPATTYELNYHLGSVYAAAQENNQAAHYYQQAIRQPIDAKLKLGAMHNLASLMQNSGELVMAEGLYQQVLQIDPTLVVGHYNLGMTLKHMSRFTEAITHYQQAIQLQPDYAAAHQNLGVVLIKVGKVPEAIAAFQQAIHCYEQQQQLETAEQLRQNLAAMGFQLT</sequence>
<keyword evidence="4" id="KW-1185">Reference proteome</keyword>